<evidence type="ECO:0000256" key="3">
    <source>
        <dbReference type="ARBA" id="ARBA00022692"/>
    </source>
</evidence>
<evidence type="ECO:0000256" key="1">
    <source>
        <dbReference type="ARBA" id="ARBA00004651"/>
    </source>
</evidence>
<evidence type="ECO:0000313" key="12">
    <source>
        <dbReference type="Proteomes" id="UP001078573"/>
    </source>
</evidence>
<dbReference type="SUPFAM" id="SSF90123">
    <property type="entry name" value="ABC transporter transmembrane region"/>
    <property type="match status" value="1"/>
</dbReference>
<name>A0A9Q4E808_BACSC</name>
<dbReference type="InterPro" id="IPR036640">
    <property type="entry name" value="ABC1_TM_sf"/>
</dbReference>
<dbReference type="Proteomes" id="UP001078573">
    <property type="component" value="Unassembled WGS sequence"/>
</dbReference>
<dbReference type="GO" id="GO:0016887">
    <property type="term" value="F:ATP hydrolysis activity"/>
    <property type="evidence" value="ECO:0007669"/>
    <property type="project" value="InterPro"/>
</dbReference>
<dbReference type="PROSITE" id="PS50893">
    <property type="entry name" value="ABC_TRANSPORTER_2"/>
    <property type="match status" value="1"/>
</dbReference>
<comment type="caution">
    <text evidence="11">The sequence shown here is derived from an EMBL/GenBank/DDBJ whole genome shotgun (WGS) entry which is preliminary data.</text>
</comment>
<dbReference type="GO" id="GO:0015421">
    <property type="term" value="F:ABC-type oligopeptide transporter activity"/>
    <property type="evidence" value="ECO:0007669"/>
    <property type="project" value="TreeGrafter"/>
</dbReference>
<dbReference type="InterPro" id="IPR011527">
    <property type="entry name" value="ABC1_TM_dom"/>
</dbReference>
<feature type="domain" description="ABC transmembrane type-1" evidence="10">
    <location>
        <begin position="19"/>
        <end position="307"/>
    </location>
</feature>
<dbReference type="SUPFAM" id="SSF52540">
    <property type="entry name" value="P-loop containing nucleoside triphosphate hydrolases"/>
    <property type="match status" value="1"/>
</dbReference>
<evidence type="ECO:0000259" key="10">
    <source>
        <dbReference type="PROSITE" id="PS50929"/>
    </source>
</evidence>
<dbReference type="PROSITE" id="PS00211">
    <property type="entry name" value="ABC_TRANSPORTER_1"/>
    <property type="match status" value="1"/>
</dbReference>
<keyword evidence="5 11" id="KW-0067">ATP-binding</keyword>
<reference evidence="11" key="1">
    <citation type="submission" date="2022-02" db="EMBL/GenBank/DDBJ databases">
        <title>Crop Bioprotection Bacillus Genome Sequencing.</title>
        <authorList>
            <person name="Dunlap C."/>
        </authorList>
    </citation>
    <scope>NUCLEOTIDE SEQUENCE</scope>
    <source>
        <strain evidence="11">WR1O2A-53</strain>
    </source>
</reference>
<organism evidence="11 12">
    <name type="scientific">Bacillus spizizenii</name>
    <name type="common">Bacillus subtilis subsp. spizizenii</name>
    <dbReference type="NCBI Taxonomy" id="96241"/>
    <lineage>
        <taxon>Bacteria</taxon>
        <taxon>Bacillati</taxon>
        <taxon>Bacillota</taxon>
        <taxon>Bacilli</taxon>
        <taxon>Bacillales</taxon>
        <taxon>Bacillaceae</taxon>
        <taxon>Bacillus</taxon>
    </lineage>
</organism>
<dbReference type="InterPro" id="IPR027417">
    <property type="entry name" value="P-loop_NTPase"/>
</dbReference>
<dbReference type="InterPro" id="IPR003593">
    <property type="entry name" value="AAA+_ATPase"/>
</dbReference>
<dbReference type="Pfam" id="PF00005">
    <property type="entry name" value="ABC_tran"/>
    <property type="match status" value="1"/>
</dbReference>
<feature type="transmembrane region" description="Helical" evidence="8">
    <location>
        <begin position="59"/>
        <end position="78"/>
    </location>
</feature>
<feature type="domain" description="ABC transporter" evidence="9">
    <location>
        <begin position="341"/>
        <end position="576"/>
    </location>
</feature>
<dbReference type="CDD" id="cd03251">
    <property type="entry name" value="ABCC_MsbA"/>
    <property type="match status" value="1"/>
</dbReference>
<feature type="transmembrane region" description="Helical" evidence="8">
    <location>
        <begin position="164"/>
        <end position="183"/>
    </location>
</feature>
<evidence type="ECO:0000313" key="11">
    <source>
        <dbReference type="EMBL" id="MCY8459217.1"/>
    </source>
</evidence>
<evidence type="ECO:0000259" key="9">
    <source>
        <dbReference type="PROSITE" id="PS50893"/>
    </source>
</evidence>
<evidence type="ECO:0000256" key="7">
    <source>
        <dbReference type="ARBA" id="ARBA00023136"/>
    </source>
</evidence>
<gene>
    <name evidence="11" type="ORF">MOC89_20535</name>
</gene>
<dbReference type="InterPro" id="IPR003439">
    <property type="entry name" value="ABC_transporter-like_ATP-bd"/>
</dbReference>
<proteinExistence type="inferred from homology"/>
<dbReference type="FunFam" id="3.40.50.300:FF:000218">
    <property type="entry name" value="Multidrug ABC transporter ATP-binding protein"/>
    <property type="match status" value="1"/>
</dbReference>
<dbReference type="PROSITE" id="PS50929">
    <property type="entry name" value="ABC_TM1F"/>
    <property type="match status" value="1"/>
</dbReference>
<evidence type="ECO:0000256" key="2">
    <source>
        <dbReference type="ARBA" id="ARBA00005417"/>
    </source>
</evidence>
<evidence type="ECO:0000256" key="4">
    <source>
        <dbReference type="ARBA" id="ARBA00022741"/>
    </source>
</evidence>
<keyword evidence="3 8" id="KW-0812">Transmembrane</keyword>
<dbReference type="InterPro" id="IPR039421">
    <property type="entry name" value="Type_1_exporter"/>
</dbReference>
<dbReference type="SMART" id="SM00382">
    <property type="entry name" value="AAA"/>
    <property type="match status" value="1"/>
</dbReference>
<dbReference type="PANTHER" id="PTHR43394">
    <property type="entry name" value="ATP-DEPENDENT PERMEASE MDL1, MITOCHONDRIAL"/>
    <property type="match status" value="1"/>
</dbReference>
<dbReference type="InterPro" id="IPR017871">
    <property type="entry name" value="ABC_transporter-like_CS"/>
</dbReference>
<keyword evidence="7 8" id="KW-0472">Membrane</keyword>
<evidence type="ECO:0000256" key="8">
    <source>
        <dbReference type="SAM" id="Phobius"/>
    </source>
</evidence>
<feature type="transmembrane region" description="Helical" evidence="8">
    <location>
        <begin position="135"/>
        <end position="158"/>
    </location>
</feature>
<dbReference type="PANTHER" id="PTHR43394:SF1">
    <property type="entry name" value="ATP-BINDING CASSETTE SUB-FAMILY B MEMBER 10, MITOCHONDRIAL"/>
    <property type="match status" value="1"/>
</dbReference>
<keyword evidence="6 8" id="KW-1133">Transmembrane helix</keyword>
<comment type="similarity">
    <text evidence="2">Belongs to the ABC transporter superfamily.</text>
</comment>
<feature type="transmembrane region" description="Helical" evidence="8">
    <location>
        <begin position="20"/>
        <end position="39"/>
    </location>
</feature>
<dbReference type="Gene3D" id="3.40.50.300">
    <property type="entry name" value="P-loop containing nucleotide triphosphate hydrolases"/>
    <property type="match status" value="1"/>
</dbReference>
<accession>A0A9Q4E808</accession>
<protein>
    <submittedName>
        <fullName evidence="11">ABC transporter ATP-binding protein/permease</fullName>
    </submittedName>
</protein>
<dbReference type="Pfam" id="PF00664">
    <property type="entry name" value="ABC_membrane"/>
    <property type="match status" value="1"/>
</dbReference>
<sequence>MGVMKRYMQFVKPYKKQIFVTVLIGIVKFSIPLALPLLLKYVVDDIIQGGGTASDKTTSLFTIMAIMFALFLILRPPVEYYRQYFAQWTASKVLYDIRAKLFDHIQKLSLRFYANTRTGEVISRVINDVEQTKDFVITGLMNIWLDMLTILIVISIMLTLDIKLTLISIVLFPLYGISVKYFYGRLRKLTRERSQALAQVQGHLHERIQGMPVIRSFAIEDHEQANFNEKNSHFLDKAISHTNWNAKTFAVVNTITDLAPLIVIACAGYFVINGPLTVGTMVAFVGYIDRMYNPVRRLINSSTTLTQSIASMDRVFEFIDEPYELTDKPNAIKADQIRGEVEFQNVSFQYEKEKENILHDVSLKVNRGETVALVGMSGGGKSTLVSLIPRFYDVTSGRLLIDGTDIRDYEARSLRNQVGMVLQDTFLFSETIRENIAIGKPDATLEEIMKAAKAANAHEFIMSFPEGYETRVGERGVKLSGGQKQRISIARVFLKNPPLLILDEATSALDLESEHYIQEAMDKLAKDRTTFVVAHRLSTITHADKIVVMENGTIIEIGTHDELMDYDSQYKHLFTIQNLS</sequence>
<dbReference type="CDD" id="cd18554">
    <property type="entry name" value="ABC_6TM_Sav1866_like"/>
    <property type="match status" value="1"/>
</dbReference>
<keyword evidence="4" id="KW-0547">Nucleotide-binding</keyword>
<dbReference type="GO" id="GO:0005886">
    <property type="term" value="C:plasma membrane"/>
    <property type="evidence" value="ECO:0007669"/>
    <property type="project" value="UniProtKB-SubCell"/>
</dbReference>
<dbReference type="EMBL" id="JALAPQ010000036">
    <property type="protein sequence ID" value="MCY8459217.1"/>
    <property type="molecule type" value="Genomic_DNA"/>
</dbReference>
<dbReference type="AlphaFoldDB" id="A0A9Q4E808"/>
<evidence type="ECO:0000256" key="6">
    <source>
        <dbReference type="ARBA" id="ARBA00022989"/>
    </source>
</evidence>
<dbReference type="Gene3D" id="1.20.1560.10">
    <property type="entry name" value="ABC transporter type 1, transmembrane domain"/>
    <property type="match status" value="1"/>
</dbReference>
<dbReference type="GO" id="GO:0005524">
    <property type="term" value="F:ATP binding"/>
    <property type="evidence" value="ECO:0007669"/>
    <property type="project" value="UniProtKB-KW"/>
</dbReference>
<comment type="subcellular location">
    <subcellularLocation>
        <location evidence="1">Cell membrane</location>
        <topology evidence="1">Multi-pass membrane protein</topology>
    </subcellularLocation>
</comment>
<evidence type="ECO:0000256" key="5">
    <source>
        <dbReference type="ARBA" id="ARBA00022840"/>
    </source>
</evidence>